<keyword evidence="6" id="KW-1185">Reference proteome</keyword>
<dbReference type="Gene3D" id="1.20.120.710">
    <property type="entry name" value="Haloacid dehalogenase hydrolase-like domain"/>
    <property type="match status" value="1"/>
</dbReference>
<evidence type="ECO:0000256" key="3">
    <source>
        <dbReference type="ARBA" id="ARBA00022842"/>
    </source>
</evidence>
<dbReference type="RefSeq" id="WP_062419779.1">
    <property type="nucleotide sequence ID" value="NZ_BBXZ01000180.1"/>
</dbReference>
<proteinExistence type="predicted"/>
<dbReference type="Gene3D" id="3.40.50.1000">
    <property type="entry name" value="HAD superfamily/HAD-like"/>
    <property type="match status" value="1"/>
</dbReference>
<dbReference type="AlphaFoldDB" id="A0A0M8JS83"/>
<dbReference type="GO" id="GO:0019752">
    <property type="term" value="P:carboxylic acid metabolic process"/>
    <property type="evidence" value="ECO:0007669"/>
    <property type="project" value="UniProtKB-ARBA"/>
</dbReference>
<dbReference type="InterPro" id="IPR023214">
    <property type="entry name" value="HAD_sf"/>
</dbReference>
<dbReference type="STRING" id="229921.ADN01_10120"/>
<reference evidence="5 6" key="2">
    <citation type="submission" date="2015-07" db="EMBL/GenBank/DDBJ databases">
        <title>Genome sequence of Levilinea saccharolytica DSM 16555.</title>
        <authorList>
            <person name="Hemp J."/>
            <person name="Ward L.M."/>
            <person name="Pace L.A."/>
            <person name="Fischer W.W."/>
        </authorList>
    </citation>
    <scope>NUCLEOTIDE SEQUENCE [LARGE SCALE GENOMIC DNA]</scope>
    <source>
        <strain evidence="5 6">KIBI-1</strain>
    </source>
</reference>
<dbReference type="PANTHER" id="PTHR46470:SF3">
    <property type="entry name" value="N-ACYLNEURAMINATE-9-PHOSPHATASE"/>
    <property type="match status" value="1"/>
</dbReference>
<dbReference type="OrthoDB" id="9809962at2"/>
<organism evidence="4">
    <name type="scientific">Levilinea saccharolytica</name>
    <dbReference type="NCBI Taxonomy" id="229921"/>
    <lineage>
        <taxon>Bacteria</taxon>
        <taxon>Bacillati</taxon>
        <taxon>Chloroflexota</taxon>
        <taxon>Anaerolineae</taxon>
        <taxon>Anaerolineales</taxon>
        <taxon>Anaerolineaceae</taxon>
        <taxon>Levilinea</taxon>
    </lineage>
</organism>
<sequence length="261" mass="29343">MNTAIEAIFIDLGNTLRILIKDEAHMAAARRKITELVGSDEDPEAYCAKLDARYKAYRKWAFDNMVEAPESELWTRWLAPEFPAEKIGPLGVELTFQFRQSMGRRVVVEHGKEVVQTLHQRGYVLGIISNVITSQEIPDWMEEDGFAPYFKSVVLSSVFGKRKPDPAIYYEAARLAGVEPARCVYVGDNLKRDVTGTRAAGFGMVVILMAPEELAEAQANGTLTDENRPDIIIHEFKQLLDIFPGEHQARIPDMFTHEGTA</sequence>
<dbReference type="SUPFAM" id="SSF56784">
    <property type="entry name" value="HAD-like"/>
    <property type="match status" value="1"/>
</dbReference>
<dbReference type="InterPro" id="IPR051400">
    <property type="entry name" value="HAD-like_hydrolase"/>
</dbReference>
<comment type="cofactor">
    <cofactor evidence="1">
        <name>Mg(2+)</name>
        <dbReference type="ChEBI" id="CHEBI:18420"/>
    </cofactor>
</comment>
<dbReference type="SFLD" id="SFLDG01129">
    <property type="entry name" value="C1.5:_HAD__Beta-PGM__Phosphata"/>
    <property type="match status" value="1"/>
</dbReference>
<dbReference type="EMBL" id="DF967975">
    <property type="protein sequence ID" value="GAP19505.1"/>
    <property type="molecule type" value="Genomic_DNA"/>
</dbReference>
<dbReference type="NCBIfam" id="TIGR01549">
    <property type="entry name" value="HAD-SF-IA-v1"/>
    <property type="match status" value="1"/>
</dbReference>
<gene>
    <name evidence="5" type="ORF">ADN01_10120</name>
    <name evidence="4" type="ORF">LSAC_03409</name>
</gene>
<protein>
    <submittedName>
        <fullName evidence="4">Haloacid dehalogenase superfamily, subfamily IA, variant 1</fullName>
    </submittedName>
</protein>
<dbReference type="EMBL" id="LGCM01000037">
    <property type="protein sequence ID" value="KPL81665.1"/>
    <property type="molecule type" value="Genomic_DNA"/>
</dbReference>
<keyword evidence="2" id="KW-0378">Hydrolase</keyword>
<evidence type="ECO:0000313" key="5">
    <source>
        <dbReference type="EMBL" id="KPL81665.1"/>
    </source>
</evidence>
<evidence type="ECO:0000256" key="1">
    <source>
        <dbReference type="ARBA" id="ARBA00001946"/>
    </source>
</evidence>
<accession>A0A0M8JS83</accession>
<evidence type="ECO:0000313" key="4">
    <source>
        <dbReference type="EMBL" id="GAP19505.1"/>
    </source>
</evidence>
<dbReference type="Pfam" id="PF00702">
    <property type="entry name" value="Hydrolase"/>
    <property type="match status" value="1"/>
</dbReference>
<evidence type="ECO:0000256" key="2">
    <source>
        <dbReference type="ARBA" id="ARBA00022801"/>
    </source>
</evidence>
<name>A0A0M8JS83_9CHLR</name>
<dbReference type="GO" id="GO:0016791">
    <property type="term" value="F:phosphatase activity"/>
    <property type="evidence" value="ECO:0007669"/>
    <property type="project" value="TreeGrafter"/>
</dbReference>
<reference evidence="4" key="1">
    <citation type="journal article" date="2015" name="Genome Announc.">
        <title>Draft Genome Sequences of Anaerolinea thermolimosa IMO-1, Bellilinea caldifistulae GOMI-1, Leptolinea tardivitalis YMTK-2, Levilinea saccharolytica KIBI-1, Longilinea arvoryzae KOME-1, Previously Described as Members of the Class Anaerolineae (Chloroflexi).</title>
        <authorList>
            <person name="Matsuura N."/>
            <person name="Tourlousse M.D."/>
            <person name="Ohashi A."/>
            <person name="Hugenholtz P."/>
            <person name="Sekiguchi Y."/>
        </authorList>
    </citation>
    <scope>NUCLEOTIDE SEQUENCE</scope>
    <source>
        <strain evidence="4">KIBI-1</strain>
    </source>
</reference>
<dbReference type="InterPro" id="IPR006439">
    <property type="entry name" value="HAD-SF_hydro_IA"/>
</dbReference>
<dbReference type="InterPro" id="IPR036412">
    <property type="entry name" value="HAD-like_sf"/>
</dbReference>
<dbReference type="PRINTS" id="PR00413">
    <property type="entry name" value="HADHALOGNASE"/>
</dbReference>
<dbReference type="PANTHER" id="PTHR46470">
    <property type="entry name" value="N-ACYLNEURAMINATE-9-PHOSPHATASE"/>
    <property type="match status" value="1"/>
</dbReference>
<keyword evidence="3" id="KW-0460">Magnesium</keyword>
<evidence type="ECO:0000313" key="6">
    <source>
        <dbReference type="Proteomes" id="UP000050501"/>
    </source>
</evidence>
<dbReference type="Proteomes" id="UP000050501">
    <property type="component" value="Unassembled WGS sequence"/>
</dbReference>
<dbReference type="SFLD" id="SFLDS00003">
    <property type="entry name" value="Haloacid_Dehalogenase"/>
    <property type="match status" value="1"/>
</dbReference>